<evidence type="ECO:0000313" key="2">
    <source>
        <dbReference type="Proteomes" id="UP000002573"/>
    </source>
</evidence>
<name>D7D9D2_STAHD</name>
<dbReference type="Proteomes" id="UP000002573">
    <property type="component" value="Chromosome"/>
</dbReference>
<gene>
    <name evidence="1" type="ordered locus">Shell_1285</name>
</gene>
<organism evidence="1 2">
    <name type="scientific">Staphylothermus hellenicus (strain DSM 12710 / JCM 10830 / BK20S6-10-b1 / P8)</name>
    <dbReference type="NCBI Taxonomy" id="591019"/>
    <lineage>
        <taxon>Archaea</taxon>
        <taxon>Thermoproteota</taxon>
        <taxon>Thermoprotei</taxon>
        <taxon>Desulfurococcales</taxon>
        <taxon>Desulfurococcaceae</taxon>
        <taxon>Staphylothermus</taxon>
    </lineage>
</organism>
<sequence length="44" mass="5028">MLPIRIGPAGKPLSMKKQKIEDAPRFLKEIGLNAMRQKHIVLLF</sequence>
<protein>
    <submittedName>
        <fullName evidence="1">Uncharacterized protein</fullName>
    </submittedName>
</protein>
<dbReference type="EMBL" id="CP002051">
    <property type="protein sequence ID" value="ADI32378.1"/>
    <property type="molecule type" value="Genomic_DNA"/>
</dbReference>
<evidence type="ECO:0000313" key="1">
    <source>
        <dbReference type="EMBL" id="ADI32378.1"/>
    </source>
</evidence>
<dbReference type="eggNOG" id="arCOG01894">
    <property type="taxonomic scope" value="Archaea"/>
</dbReference>
<keyword evidence="2" id="KW-1185">Reference proteome</keyword>
<accession>D7D9D2</accession>
<proteinExistence type="predicted"/>
<reference evidence="2" key="1">
    <citation type="submission" date="2010-05" db="EMBL/GenBank/DDBJ databases">
        <title>Complete sequence of Staphylothermus hellenicus DSM 12710.</title>
        <authorList>
            <consortium name="US DOE Joint Genome Institute"/>
            <person name="Lucas S."/>
            <person name="Copeland A."/>
            <person name="Lapidus A."/>
            <person name="Cheng J.-F."/>
            <person name="Bruce D."/>
            <person name="Goodwin L."/>
            <person name="Pitluck S."/>
            <person name="Davenport K."/>
            <person name="Detter J.C."/>
            <person name="Han C."/>
            <person name="Tapia R."/>
            <person name="Larimer F."/>
            <person name="Land M."/>
            <person name="Hauser L."/>
            <person name="Kyrpides N."/>
            <person name="Mikhailova N."/>
            <person name="Anderson I.J."/>
            <person name="Woyke T."/>
        </authorList>
    </citation>
    <scope>NUCLEOTIDE SEQUENCE [LARGE SCALE GENOMIC DNA]</scope>
    <source>
        <strain evidence="2">DSM 12710 / JCM 10830 / BK20S6-10-b1 / P8</strain>
    </source>
</reference>
<dbReference type="HOGENOM" id="CLU_3210909_0_0_2"/>
<dbReference type="AlphaFoldDB" id="D7D9D2"/>
<dbReference type="KEGG" id="shc:Shell_1285"/>
<dbReference type="STRING" id="591019.Shell_1285"/>
<reference evidence="1 2" key="2">
    <citation type="journal article" date="2011" name="Stand. Genomic Sci.">
        <title>Complete genome sequence of Staphylothermus hellenicus P8.</title>
        <authorList>
            <person name="Anderson I."/>
            <person name="Wirth R."/>
            <person name="Lucas S."/>
            <person name="Copeland A."/>
            <person name="Lapidus A."/>
            <person name="Cheng J.F."/>
            <person name="Goodwin L."/>
            <person name="Pitluck S."/>
            <person name="Davenport K."/>
            <person name="Detter J.C."/>
            <person name="Han C."/>
            <person name="Tapia R."/>
            <person name="Land M."/>
            <person name="Hauser L."/>
            <person name="Pati A."/>
            <person name="Mikhailova N."/>
            <person name="Woyke T."/>
            <person name="Klenk H.P."/>
            <person name="Kyrpides N."/>
            <person name="Ivanova N."/>
        </authorList>
    </citation>
    <scope>NUCLEOTIDE SEQUENCE [LARGE SCALE GENOMIC DNA]</scope>
    <source>
        <strain evidence="2">DSM 12710 / JCM 10830 / BK20S6-10-b1 / P8</strain>
    </source>
</reference>